<evidence type="ECO:0000313" key="2">
    <source>
        <dbReference type="Proteomes" id="UP000481852"/>
    </source>
</evidence>
<keyword evidence="2" id="KW-1185">Reference proteome</keyword>
<sequence length="60" mass="7164">MPWNDEWSGLTDFLANMIEKYAGKMDLDTLPDPDNYYKLNRIKEMYRKYMQLSALARKAV</sequence>
<gene>
    <name evidence="1" type="ORF">FYJ35_07555</name>
</gene>
<comment type="caution">
    <text evidence="1">The sequence shown here is derived from an EMBL/GenBank/DDBJ whole genome shotgun (WGS) entry which is preliminary data.</text>
</comment>
<dbReference type="Proteomes" id="UP000481852">
    <property type="component" value="Unassembled WGS sequence"/>
</dbReference>
<dbReference type="RefSeq" id="WP_154525208.1">
    <property type="nucleotide sequence ID" value="NZ_VULZ01000007.1"/>
</dbReference>
<protein>
    <submittedName>
        <fullName evidence="1">Uncharacterized protein</fullName>
    </submittedName>
</protein>
<name>A0A6L5X3D5_9FIRM</name>
<dbReference type="AlphaFoldDB" id="A0A6L5X3D5"/>
<evidence type="ECO:0000313" key="1">
    <source>
        <dbReference type="EMBL" id="MSS14899.1"/>
    </source>
</evidence>
<reference evidence="1 2" key="1">
    <citation type="submission" date="2019-08" db="EMBL/GenBank/DDBJ databases">
        <title>In-depth cultivation of the pig gut microbiome towards novel bacterial diversity and tailored functional studies.</title>
        <authorList>
            <person name="Wylensek D."/>
            <person name="Hitch T.C.A."/>
            <person name="Clavel T."/>
        </authorList>
    </citation>
    <scope>NUCLEOTIDE SEQUENCE [LARGE SCALE GENOMIC DNA]</scope>
    <source>
        <strain evidence="1 2">Oil+RF-744-WCA-WT-11</strain>
    </source>
</reference>
<proteinExistence type="predicted"/>
<organism evidence="1 2">
    <name type="scientific">Porcincola intestinalis</name>
    <dbReference type="NCBI Taxonomy" id="2606632"/>
    <lineage>
        <taxon>Bacteria</taxon>
        <taxon>Bacillati</taxon>
        <taxon>Bacillota</taxon>
        <taxon>Clostridia</taxon>
        <taxon>Lachnospirales</taxon>
        <taxon>Lachnospiraceae</taxon>
        <taxon>Porcincola</taxon>
    </lineage>
</organism>
<accession>A0A6L5X3D5</accession>
<dbReference type="EMBL" id="VULZ01000007">
    <property type="protein sequence ID" value="MSS14899.1"/>
    <property type="molecule type" value="Genomic_DNA"/>
</dbReference>